<dbReference type="STRING" id="93625.A0A409XEI2"/>
<dbReference type="InParanoid" id="A0A409XEI2"/>
<proteinExistence type="predicted"/>
<evidence type="ECO:0000313" key="1">
    <source>
        <dbReference type="EMBL" id="PPQ89176.1"/>
    </source>
</evidence>
<reference evidence="1 2" key="1">
    <citation type="journal article" date="2018" name="Evol. Lett.">
        <title>Horizontal gene cluster transfer increased hallucinogenic mushroom diversity.</title>
        <authorList>
            <person name="Reynolds H.T."/>
            <person name="Vijayakumar V."/>
            <person name="Gluck-Thaler E."/>
            <person name="Korotkin H.B."/>
            <person name="Matheny P.B."/>
            <person name="Slot J.C."/>
        </authorList>
    </citation>
    <scope>NUCLEOTIDE SEQUENCE [LARGE SCALE GENOMIC DNA]</scope>
    <source>
        <strain evidence="1 2">2631</strain>
    </source>
</reference>
<gene>
    <name evidence="1" type="ORF">CVT25_000068</name>
</gene>
<dbReference type="OrthoDB" id="3199698at2759"/>
<dbReference type="EMBL" id="NHYD01001930">
    <property type="protein sequence ID" value="PPQ89176.1"/>
    <property type="molecule type" value="Genomic_DNA"/>
</dbReference>
<protein>
    <submittedName>
        <fullName evidence="1">Uncharacterized protein</fullName>
    </submittedName>
</protein>
<dbReference type="Proteomes" id="UP000283269">
    <property type="component" value="Unassembled WGS sequence"/>
</dbReference>
<name>A0A409XEI2_PSICY</name>
<organism evidence="1 2">
    <name type="scientific">Psilocybe cyanescens</name>
    <dbReference type="NCBI Taxonomy" id="93625"/>
    <lineage>
        <taxon>Eukaryota</taxon>
        <taxon>Fungi</taxon>
        <taxon>Dikarya</taxon>
        <taxon>Basidiomycota</taxon>
        <taxon>Agaricomycotina</taxon>
        <taxon>Agaricomycetes</taxon>
        <taxon>Agaricomycetidae</taxon>
        <taxon>Agaricales</taxon>
        <taxon>Agaricineae</taxon>
        <taxon>Strophariaceae</taxon>
        <taxon>Psilocybe</taxon>
    </lineage>
</organism>
<evidence type="ECO:0000313" key="2">
    <source>
        <dbReference type="Proteomes" id="UP000283269"/>
    </source>
</evidence>
<dbReference type="InterPro" id="IPR041078">
    <property type="entry name" value="Plavaka"/>
</dbReference>
<sequence>MSRWLLPEGHICIYVFSGSIADYPEQVYLAGIVQGWCGRFVCFSKYLLCSVYEVSRCTAMSNNLDGPGGRRTQDFTSYLIDTLDHKALWDDYGIDMDIVSSKILLKTIWWNGWDNGFLLSIEKTWHGRFWMILIEASLIAVAPSFPDLQRFPHGHRFKQLTGDDSRALMKMLTVYNRFMWLQYVVMSLMKWFKPFLHSSMSATLYANKTFLRTL</sequence>
<accession>A0A409XEI2</accession>
<dbReference type="Pfam" id="PF18759">
    <property type="entry name" value="Plavaka"/>
    <property type="match status" value="1"/>
</dbReference>
<dbReference type="AlphaFoldDB" id="A0A409XEI2"/>
<comment type="caution">
    <text evidence="1">The sequence shown here is derived from an EMBL/GenBank/DDBJ whole genome shotgun (WGS) entry which is preliminary data.</text>
</comment>
<keyword evidence="2" id="KW-1185">Reference proteome</keyword>